<evidence type="ECO:0000256" key="6">
    <source>
        <dbReference type="ARBA" id="ARBA00023163"/>
    </source>
</evidence>
<reference evidence="11" key="1">
    <citation type="submission" date="2022-07" db="EMBL/GenBank/DDBJ databases">
        <title>Chromosome-level genome of Muraenolepis orangiensis.</title>
        <authorList>
            <person name="Kim J."/>
        </authorList>
    </citation>
    <scope>NUCLEOTIDE SEQUENCE</scope>
    <source>
        <strain evidence="11">KU_S4_2022</strain>
        <tissue evidence="11">Muscle</tissue>
    </source>
</reference>
<dbReference type="GO" id="GO:0005634">
    <property type="term" value="C:nucleus"/>
    <property type="evidence" value="ECO:0007669"/>
    <property type="project" value="UniProtKB-SubCell"/>
</dbReference>
<dbReference type="PANTHER" id="PTHR46745:SF1">
    <property type="entry name" value="TSC22 DOMAIN FAMILY PROTEIN 1"/>
    <property type="match status" value="1"/>
</dbReference>
<gene>
    <name evidence="11" type="ORF">NHX12_007834</name>
</gene>
<feature type="compositionally biased region" description="Polar residues" evidence="10">
    <location>
        <begin position="812"/>
        <end position="822"/>
    </location>
</feature>
<evidence type="ECO:0000256" key="2">
    <source>
        <dbReference type="ARBA" id="ARBA00004496"/>
    </source>
</evidence>
<dbReference type="FunFam" id="1.20.5.490:FF:000002">
    <property type="entry name" value="TSC22 domain family, member 1"/>
    <property type="match status" value="1"/>
</dbReference>
<evidence type="ECO:0000256" key="1">
    <source>
        <dbReference type="ARBA" id="ARBA00004123"/>
    </source>
</evidence>
<name>A0A9Q0IA17_9TELE</name>
<evidence type="ECO:0000256" key="10">
    <source>
        <dbReference type="SAM" id="MobiDB-lite"/>
    </source>
</evidence>
<dbReference type="Pfam" id="PF01166">
    <property type="entry name" value="TSC22"/>
    <property type="match status" value="1"/>
</dbReference>
<dbReference type="Gene3D" id="1.20.5.490">
    <property type="entry name" value="Single helix bin"/>
    <property type="match status" value="1"/>
</dbReference>
<feature type="region of interest" description="Disordered" evidence="10">
    <location>
        <begin position="810"/>
        <end position="850"/>
    </location>
</feature>
<evidence type="ECO:0000313" key="12">
    <source>
        <dbReference type="Proteomes" id="UP001148018"/>
    </source>
</evidence>
<feature type="compositionally biased region" description="Acidic residues" evidence="10">
    <location>
        <begin position="109"/>
        <end position="118"/>
    </location>
</feature>
<evidence type="ECO:0000256" key="5">
    <source>
        <dbReference type="ARBA" id="ARBA00023015"/>
    </source>
</evidence>
<keyword evidence="4" id="KW-0963">Cytoplasm</keyword>
<protein>
    <recommendedName>
        <fullName evidence="8">TSC22 domain family protein 1</fullName>
    </recommendedName>
</protein>
<keyword evidence="7" id="KW-0539">Nucleus</keyword>
<accession>A0A9Q0IA17</accession>
<dbReference type="PROSITE" id="PS01289">
    <property type="entry name" value="TSC22"/>
    <property type="match status" value="1"/>
</dbReference>
<dbReference type="OrthoDB" id="8961796at2759"/>
<feature type="compositionally biased region" description="Polar residues" evidence="10">
    <location>
        <begin position="48"/>
        <end position="62"/>
    </location>
</feature>
<feature type="compositionally biased region" description="Low complexity" evidence="10">
    <location>
        <begin position="23"/>
        <end position="38"/>
    </location>
</feature>
<feature type="region of interest" description="Disordered" evidence="10">
    <location>
        <begin position="96"/>
        <end position="154"/>
    </location>
</feature>
<proteinExistence type="inferred from homology"/>
<dbReference type="AlphaFoldDB" id="A0A9Q0IA17"/>
<keyword evidence="12" id="KW-1185">Reference proteome</keyword>
<sequence length="850" mass="88875">MHHPDPDSSSAGKMAHQNMYIASGSNTGVDGGTVVNNGHMPVDEYQPTPLTQSPSVLSSQAPQHPPHHLNLLSQSSQTVGAQMKKKSGFQITSVTSAQESVGTNNSIAEDTESYDDLDESHTEDLSSSEILDVSLSRANDPAGAERSSSEETLNNFHEVESPGAISPNQSSHSLMNQAAQLGTISNGTTHYHYLHHHHVTLRHHPQAMPPFVTPNSSSNIGVILENISGVSSGGNATSASAASSVMGTTAGGVYHSIGNVNVPSPNVFVRDTKGSAGGGGFLLSEISNIEGVTGSGAIGGNRSEQIHQDQTMNSTTVSAPSENPNAAVATTCGPALIVLPNRTPGGVVTQSGAAVTVMTVASVSFAQPQPFPTVTTSSRFRVVKLDSSSEPFKKGRWTCTDYHDKDAPVSAPSFSMSEVTALGMRAGESVQQYVPECFPSGAGKELNYYTDTVASGKVGRVQHSQDYVTSLQGFQTSLFNGLNMGVSHTETLIHKGLTQTTGAPSTPTSILQSVSLTGVQNPIGNPVFAVSQQQLTYAQAVASQAPGSNQGLFMVQQPSVTAPYGQSHQSLPQPGYDNGNMVGGQQQQPMISLPVEMRLQQTTSLQVNTFSVVPQMGAGGPGQQAKSKPFAVDCEQQQPLTTQGLLPSASQVASPAHPRNDPQSVSQIHNGVNSGMALYASLPAFTTQLEDAQRLLLQHQSALLGLPKLAEASSPAGAAFRQGAGNSSALTSTVLFKAIGGEDDGSSGASVVAIDNKIEQAMDLVKSHLMFAVREEVEVLKEQIKDLIDRNSQLEQENTLLKTLASPEQMAKFQSQMQTGSPPASAAATEPQNLGAPAQPASSPLHGTMP</sequence>
<dbReference type="GO" id="GO:0005829">
    <property type="term" value="C:cytosol"/>
    <property type="evidence" value="ECO:0007669"/>
    <property type="project" value="TreeGrafter"/>
</dbReference>
<keyword evidence="9" id="KW-0175">Coiled coil</keyword>
<organism evidence="11 12">
    <name type="scientific">Muraenolepis orangiensis</name>
    <name type="common">Patagonian moray cod</name>
    <dbReference type="NCBI Taxonomy" id="630683"/>
    <lineage>
        <taxon>Eukaryota</taxon>
        <taxon>Metazoa</taxon>
        <taxon>Chordata</taxon>
        <taxon>Craniata</taxon>
        <taxon>Vertebrata</taxon>
        <taxon>Euteleostomi</taxon>
        <taxon>Actinopterygii</taxon>
        <taxon>Neopterygii</taxon>
        <taxon>Teleostei</taxon>
        <taxon>Neoteleostei</taxon>
        <taxon>Acanthomorphata</taxon>
        <taxon>Zeiogadaria</taxon>
        <taxon>Gadariae</taxon>
        <taxon>Gadiformes</taxon>
        <taxon>Muraenolepidoidei</taxon>
        <taxon>Muraenolepididae</taxon>
        <taxon>Muraenolepis</taxon>
    </lineage>
</organism>
<keyword evidence="6" id="KW-0804">Transcription</keyword>
<evidence type="ECO:0000256" key="9">
    <source>
        <dbReference type="SAM" id="Coils"/>
    </source>
</evidence>
<keyword evidence="5" id="KW-0805">Transcription regulation</keyword>
<feature type="region of interest" description="Disordered" evidence="10">
    <location>
        <begin position="22"/>
        <end position="70"/>
    </location>
</feature>
<dbReference type="GO" id="GO:0008284">
    <property type="term" value="P:positive regulation of cell population proliferation"/>
    <property type="evidence" value="ECO:0007669"/>
    <property type="project" value="TreeGrafter"/>
</dbReference>
<feature type="coiled-coil region" evidence="9">
    <location>
        <begin position="770"/>
        <end position="804"/>
    </location>
</feature>
<dbReference type="CDD" id="cd21938">
    <property type="entry name" value="ZIP_TSC22D1"/>
    <property type="match status" value="1"/>
</dbReference>
<dbReference type="InterPro" id="IPR047862">
    <property type="entry name" value="TSC22/BUN_CS"/>
</dbReference>
<dbReference type="EMBL" id="JANIIK010000113">
    <property type="protein sequence ID" value="KAJ3592707.1"/>
    <property type="molecule type" value="Genomic_DNA"/>
</dbReference>
<comment type="caution">
    <text evidence="11">The sequence shown here is derived from an EMBL/GenBank/DDBJ whole genome shotgun (WGS) entry which is preliminary data.</text>
</comment>
<evidence type="ECO:0000256" key="7">
    <source>
        <dbReference type="ARBA" id="ARBA00023242"/>
    </source>
</evidence>
<evidence type="ECO:0000256" key="3">
    <source>
        <dbReference type="ARBA" id="ARBA00007908"/>
    </source>
</evidence>
<evidence type="ECO:0000256" key="8">
    <source>
        <dbReference type="ARBA" id="ARBA00039911"/>
    </source>
</evidence>
<dbReference type="Proteomes" id="UP001148018">
    <property type="component" value="Unassembled WGS sequence"/>
</dbReference>
<comment type="subcellular location">
    <subcellularLocation>
        <location evidence="2">Cytoplasm</location>
    </subcellularLocation>
    <subcellularLocation>
        <location evidence="1">Nucleus</location>
    </subcellularLocation>
</comment>
<dbReference type="GO" id="GO:0043066">
    <property type="term" value="P:negative regulation of apoptotic process"/>
    <property type="evidence" value="ECO:0007669"/>
    <property type="project" value="TreeGrafter"/>
</dbReference>
<dbReference type="InterPro" id="IPR000580">
    <property type="entry name" value="TSC22/Bun"/>
</dbReference>
<dbReference type="PANTHER" id="PTHR46745">
    <property type="entry name" value="TSC22 DOMAIN FAMILY PROTEIN 1"/>
    <property type="match status" value="1"/>
</dbReference>
<comment type="similarity">
    <text evidence="3">Belongs to the TSC-22/Dip/Bun family.</text>
</comment>
<dbReference type="SUPFAM" id="SSF58026">
    <property type="entry name" value="Delta-sleep-inducing peptide immunoreactive peptide"/>
    <property type="match status" value="1"/>
</dbReference>
<dbReference type="GO" id="GO:0006357">
    <property type="term" value="P:regulation of transcription by RNA polymerase II"/>
    <property type="evidence" value="ECO:0007669"/>
    <property type="project" value="InterPro"/>
</dbReference>
<evidence type="ECO:0000256" key="4">
    <source>
        <dbReference type="ARBA" id="ARBA00022490"/>
    </source>
</evidence>
<evidence type="ECO:0000313" key="11">
    <source>
        <dbReference type="EMBL" id="KAJ3592707.1"/>
    </source>
</evidence>
<feature type="compositionally biased region" description="Polar residues" evidence="10">
    <location>
        <begin position="96"/>
        <end position="108"/>
    </location>
</feature>